<gene>
    <name evidence="3" type="ORF">SAMN05444339_104178</name>
</gene>
<feature type="domain" description="Amidase" evidence="2">
    <location>
        <begin position="34"/>
        <end position="438"/>
    </location>
</feature>
<proteinExistence type="inferred from homology"/>
<reference evidence="4" key="1">
    <citation type="submission" date="2016-11" db="EMBL/GenBank/DDBJ databases">
        <authorList>
            <person name="Varghese N."/>
            <person name="Submissions S."/>
        </authorList>
    </citation>
    <scope>NUCLEOTIDE SEQUENCE [LARGE SCALE GENOMIC DNA]</scope>
    <source>
        <strain evidence="4">DSM 29326</strain>
    </source>
</reference>
<name>A0A1M4ZYQ8_LOKAT</name>
<dbReference type="PANTHER" id="PTHR11895">
    <property type="entry name" value="TRANSAMIDASE"/>
    <property type="match status" value="1"/>
</dbReference>
<dbReference type="Gene3D" id="3.90.1300.10">
    <property type="entry name" value="Amidase signature (AS) domain"/>
    <property type="match status" value="1"/>
</dbReference>
<dbReference type="RefSeq" id="WP_072857217.1">
    <property type="nucleotide sequence ID" value="NZ_FQUE01000004.1"/>
</dbReference>
<dbReference type="InterPro" id="IPR000120">
    <property type="entry name" value="Amidase"/>
</dbReference>
<dbReference type="GO" id="GO:0016740">
    <property type="term" value="F:transferase activity"/>
    <property type="evidence" value="ECO:0007669"/>
    <property type="project" value="UniProtKB-KW"/>
</dbReference>
<evidence type="ECO:0000256" key="1">
    <source>
        <dbReference type="ARBA" id="ARBA00009199"/>
    </source>
</evidence>
<evidence type="ECO:0000259" key="2">
    <source>
        <dbReference type="Pfam" id="PF01425"/>
    </source>
</evidence>
<dbReference type="InterPro" id="IPR023631">
    <property type="entry name" value="Amidase_dom"/>
</dbReference>
<dbReference type="EMBL" id="FQUE01000004">
    <property type="protein sequence ID" value="SHF23104.1"/>
    <property type="molecule type" value="Genomic_DNA"/>
</dbReference>
<dbReference type="InterPro" id="IPR036928">
    <property type="entry name" value="AS_sf"/>
</dbReference>
<organism evidence="3 4">
    <name type="scientific">Loktanella atrilutea</name>
    <dbReference type="NCBI Taxonomy" id="366533"/>
    <lineage>
        <taxon>Bacteria</taxon>
        <taxon>Pseudomonadati</taxon>
        <taxon>Pseudomonadota</taxon>
        <taxon>Alphaproteobacteria</taxon>
        <taxon>Rhodobacterales</taxon>
        <taxon>Roseobacteraceae</taxon>
        <taxon>Loktanella</taxon>
    </lineage>
</organism>
<evidence type="ECO:0000313" key="3">
    <source>
        <dbReference type="EMBL" id="SHF23104.1"/>
    </source>
</evidence>
<dbReference type="SUPFAM" id="SSF75304">
    <property type="entry name" value="Amidase signature (AS) enzymes"/>
    <property type="match status" value="1"/>
</dbReference>
<dbReference type="Pfam" id="PF01425">
    <property type="entry name" value="Amidase"/>
    <property type="match status" value="1"/>
</dbReference>
<dbReference type="STRING" id="366533.SAMN05444339_104178"/>
<keyword evidence="3" id="KW-0808">Transferase</keyword>
<dbReference type="OrthoDB" id="9777859at2"/>
<dbReference type="Proteomes" id="UP000183987">
    <property type="component" value="Unassembled WGS sequence"/>
</dbReference>
<accession>A0A1M4ZYQ8</accession>
<comment type="similarity">
    <text evidence="1">Belongs to the amidase family.</text>
</comment>
<evidence type="ECO:0000313" key="4">
    <source>
        <dbReference type="Proteomes" id="UP000183987"/>
    </source>
</evidence>
<keyword evidence="4" id="KW-1185">Reference proteome</keyword>
<sequence length="459" mass="48564">MAAEPKRAERHIAAPGTLLLRDRLASGALDALALVESYIARIVEREPQVGAWAWFDPDFARAQARALDAHRRAGRPLGRLHGLPVGIKDIIDTARIPTENGCPLDAGRVPIRDAWIVARLKKEGAIIMGKTVTTELAFMHPGKTANPHNLAHSPGGSSQGSAAAVADGMVPLAIGTQTGGSVIRPASFCGVTGYKPTFGAIPRTGILPQSPSLDTVGVFASDPAGAALLAEVLFGQDDGDPATHTEPAPALLTATRTPPPLPPVFAFVKPPGWADADPALHAAFAELVAALGDQVFEVSLPDIFAEAAAQRQRVNMAEMAYHYYRYWRDGADRLGPATRAGIESGNATAARDYLSARDVPRVLNAALEEIFNRCDAIICPAATGPAPRGHDTTGDPIFNGLWTFCGTPCLSLPLLIDAGDMPMGVQLVAARGNDTRLLRTAQWLHDWATGDDTMTQETS</sequence>
<dbReference type="AlphaFoldDB" id="A0A1M4ZYQ8"/>
<dbReference type="PANTHER" id="PTHR11895:SF7">
    <property type="entry name" value="GLUTAMYL-TRNA(GLN) AMIDOTRANSFERASE SUBUNIT A, MITOCHONDRIAL"/>
    <property type="match status" value="1"/>
</dbReference>
<protein>
    <submittedName>
        <fullName evidence="3">Asp-tRNAAsn/Glu-tRNAGln amidotransferase A subunit</fullName>
    </submittedName>
</protein>